<proteinExistence type="predicted"/>
<organism evidence="1">
    <name type="scientific">Klebsiella pneumoniae</name>
    <dbReference type="NCBI Taxonomy" id="573"/>
    <lineage>
        <taxon>Bacteria</taxon>
        <taxon>Pseudomonadati</taxon>
        <taxon>Pseudomonadota</taxon>
        <taxon>Gammaproteobacteria</taxon>
        <taxon>Enterobacterales</taxon>
        <taxon>Enterobacteriaceae</taxon>
        <taxon>Klebsiella/Raoultella group</taxon>
        <taxon>Klebsiella</taxon>
        <taxon>Klebsiella pneumoniae complex</taxon>
    </lineage>
</organism>
<accession>A0A7D5G277</accession>
<protein>
    <submittedName>
        <fullName evidence="1">Uncharacterized protein</fullName>
    </submittedName>
</protein>
<sequence length="41" mass="4680">MASGQQRRNRQKPARSSQSIMRYSDFLQLFIEPLAAATNNP</sequence>
<dbReference type="AlphaFoldDB" id="A0A7D5G277"/>
<geneLocation type="plasmid" evidence="1">
    <name>pHNWH61-1</name>
</geneLocation>
<keyword evidence="1" id="KW-0614">Plasmid</keyword>
<dbReference type="EMBL" id="MN099026">
    <property type="protein sequence ID" value="QLG02494.1"/>
    <property type="molecule type" value="Genomic_DNA"/>
</dbReference>
<evidence type="ECO:0000313" key="1">
    <source>
        <dbReference type="EMBL" id="QLG02494.1"/>
    </source>
</evidence>
<reference evidence="1" key="1">
    <citation type="submission" date="2019-06" db="EMBL/GenBank/DDBJ databases">
        <authorList>
            <person name="Yang Q."/>
            <person name="Gao X."/>
            <person name="Lv L."/>
            <person name="Wan M."/>
            <person name="Liu J."/>
        </authorList>
    </citation>
    <scope>NUCLEOTIDE SEQUENCE</scope>
    <source>
        <strain evidence="1">WH61</strain>
        <plasmid evidence="1">pHNWH61-1</plasmid>
    </source>
</reference>
<name>A0A7D5G277_KLEPN</name>